<accession>A0A4D6TXV5</accession>
<organismHost>
    <name type="scientific">Glycine max</name>
    <name type="common">Soybean</name>
    <name type="synonym">Glycine hispida</name>
    <dbReference type="NCBI Taxonomy" id="3847"/>
</organismHost>
<organismHost>
    <name type="scientific">Lablab purpureus</name>
    <name type="common">Hyacinth bean</name>
    <name type="synonym">Dolichos lablab</name>
    <dbReference type="NCBI Taxonomy" id="35936"/>
</organismHost>
<evidence type="ECO:0000313" key="2">
    <source>
        <dbReference type="EMBL" id="QCH00495.1"/>
    </source>
</evidence>
<proteinExistence type="predicted"/>
<sequence>MEIVELKDDNQEYFLDALLGKEIEKTDFSISEKENFKQNKFKELRNVFSRDNILKFGLMTGEVQIPIEQTDGNVFLATINREQITKRISKIEEKQRKLIRYVHISTLQVLIKSTFLKGLDTPLELTLRDNRLLNLEESKIAVGHGNLKYGKMKFDVNLQLGLSLKDLDLDRSIILNYKFLRRNFMKEGNHAFSISYRINYALSNSHHSVEFKQKEKIFIDELFSEVLELKHPVFSKLTKSQSLRIEPSPVFEKPLISFKENQKTEEKTVFKPPKRDFELTETSKLKSMISDLAQKVVNIDKKL</sequence>
<dbReference type="InterPro" id="IPR028919">
    <property type="entry name" value="Viral_movement"/>
</dbReference>
<dbReference type="InterPro" id="IPR051596">
    <property type="entry name" value="Caulimoviridae_Movement"/>
</dbReference>
<name>A0A4D6TXV5_SOCMV</name>
<organism evidence="2">
    <name type="scientific">Soybean chlorotic mottle virus</name>
    <dbReference type="NCBI Taxonomy" id="10651"/>
    <lineage>
        <taxon>Viruses</taxon>
        <taxon>Riboviria</taxon>
        <taxon>Pararnavirae</taxon>
        <taxon>Artverviricota</taxon>
        <taxon>Revtraviricetes</taxon>
        <taxon>Ortervirales</taxon>
        <taxon>Caulimoviridae</taxon>
        <taxon>Soymovirus</taxon>
        <taxon>Soymovirus maculaglycinis</taxon>
    </lineage>
</organism>
<reference evidence="2" key="1">
    <citation type="submission" date="2018-08" db="EMBL/GenBank/DDBJ databases">
        <title>Molecular characterization and complete genome of Soybean chlorotic mottle virus infecting soybean in China.</title>
        <authorList>
            <person name="Xie Y."/>
        </authorList>
    </citation>
    <scope>NUCLEOTIDE SEQUENCE</scope>
    <source>
        <strain evidence="2">NC113</strain>
    </source>
</reference>
<organismHost>
    <name type="scientific">Vigna unguiculata</name>
    <name type="common">Cowpea</name>
    <dbReference type="NCBI Taxonomy" id="3917"/>
</organismHost>
<keyword evidence="1" id="KW-0175">Coiled coil</keyword>
<dbReference type="EMBL" id="MH718847">
    <property type="protein sequence ID" value="QCH00495.1"/>
    <property type="molecule type" value="Genomic_DNA"/>
</dbReference>
<dbReference type="PANTHER" id="PTHR47599:SF3">
    <property type="entry name" value="CELL-TO-CELL MOVEMENT PROTEIN"/>
    <property type="match status" value="1"/>
</dbReference>
<organismHost>
    <name type="scientific">Phaseolus vulgaris</name>
    <name type="common">Kidney bean</name>
    <name type="synonym">French bean</name>
    <dbReference type="NCBI Taxonomy" id="3885"/>
</organismHost>
<protein>
    <submittedName>
        <fullName evidence="2">Movement protein</fullName>
    </submittedName>
</protein>
<dbReference type="PANTHER" id="PTHR47599">
    <property type="entry name" value="CELL-TO-CELL MOVEMENT PROTEIN"/>
    <property type="match status" value="1"/>
</dbReference>
<dbReference type="Pfam" id="PF01107">
    <property type="entry name" value="MP"/>
    <property type="match status" value="1"/>
</dbReference>
<evidence type="ECO:0000256" key="1">
    <source>
        <dbReference type="ARBA" id="ARBA00023054"/>
    </source>
</evidence>